<evidence type="ECO:0000256" key="1">
    <source>
        <dbReference type="SAM" id="MobiDB-lite"/>
    </source>
</evidence>
<name>A0AAN6G6H3_9BASI</name>
<sequence>MALSFPPHTSAQDPVGSAIEVLMYLAEDAVRQNPSMGHLLQHAVQDLESSARANKVYNANDLLVFARNIYEDMQSGWSSLRACAKHSQDFSNDDYTVTWEGDLKGPMTWQQLLTFYPQDGFFIEEPQFAPPHIEPPQLAGQVTTDLEGPPTFESILALLGPDEPFVEGQQFVMPYIAPPQGAGAWTPQEQELPSDVSTSPGPPAHLSSATLGLSTALQMAISSAGTMQAPALTANDASGYNGSLFDIAYDERSLGASLSALPGVWVAPFSIVFVNMMRTIGPIRVGMLYNKLDKMEKDGNEWSCFFHYYKMHRTTTKAGRRISYKMLSDVTPDVCLMLSYDDNGMAVVGLANFEFPFYGFPQETMGWDFQRNVLVYS</sequence>
<accession>A0AAN6G6H3</accession>
<evidence type="ECO:0000313" key="3">
    <source>
        <dbReference type="Proteomes" id="UP001176521"/>
    </source>
</evidence>
<dbReference type="Proteomes" id="UP001176521">
    <property type="component" value="Unassembled WGS sequence"/>
</dbReference>
<dbReference type="EMBL" id="JAPDMQ010000467">
    <property type="protein sequence ID" value="KAK0524151.1"/>
    <property type="molecule type" value="Genomic_DNA"/>
</dbReference>
<dbReference type="AlphaFoldDB" id="A0AAN6G6H3"/>
<organism evidence="2 3">
    <name type="scientific">Tilletia horrida</name>
    <dbReference type="NCBI Taxonomy" id="155126"/>
    <lineage>
        <taxon>Eukaryota</taxon>
        <taxon>Fungi</taxon>
        <taxon>Dikarya</taxon>
        <taxon>Basidiomycota</taxon>
        <taxon>Ustilaginomycotina</taxon>
        <taxon>Exobasidiomycetes</taxon>
        <taxon>Tilletiales</taxon>
        <taxon>Tilletiaceae</taxon>
        <taxon>Tilletia</taxon>
    </lineage>
</organism>
<reference evidence="2" key="1">
    <citation type="journal article" date="2023" name="PhytoFront">
        <title>Draft Genome Resources of Seven Strains of Tilletia horrida, Causal Agent of Kernel Smut of Rice.</title>
        <authorList>
            <person name="Khanal S."/>
            <person name="Antony Babu S."/>
            <person name="Zhou X.G."/>
        </authorList>
    </citation>
    <scope>NUCLEOTIDE SEQUENCE</scope>
    <source>
        <strain evidence="2">TX3</strain>
    </source>
</reference>
<gene>
    <name evidence="2" type="ORF">OC842_005923</name>
</gene>
<evidence type="ECO:0000313" key="2">
    <source>
        <dbReference type="EMBL" id="KAK0524151.1"/>
    </source>
</evidence>
<keyword evidence="3" id="KW-1185">Reference proteome</keyword>
<comment type="caution">
    <text evidence="2">The sequence shown here is derived from an EMBL/GenBank/DDBJ whole genome shotgun (WGS) entry which is preliminary data.</text>
</comment>
<proteinExistence type="predicted"/>
<feature type="region of interest" description="Disordered" evidence="1">
    <location>
        <begin position="182"/>
        <end position="207"/>
    </location>
</feature>
<protein>
    <submittedName>
        <fullName evidence="2">Uncharacterized protein</fullName>
    </submittedName>
</protein>
<feature type="compositionally biased region" description="Polar residues" evidence="1">
    <location>
        <begin position="187"/>
        <end position="199"/>
    </location>
</feature>